<evidence type="ECO:0000313" key="6">
    <source>
        <dbReference type="Proteomes" id="UP000886744"/>
    </source>
</evidence>
<dbReference type="InterPro" id="IPR000795">
    <property type="entry name" value="T_Tr_GTP-bd_dom"/>
</dbReference>
<dbReference type="CDD" id="cd16263">
    <property type="entry name" value="BipA_III"/>
    <property type="match status" value="1"/>
</dbReference>
<dbReference type="GO" id="GO:0010467">
    <property type="term" value="P:gene expression"/>
    <property type="evidence" value="ECO:0007669"/>
    <property type="project" value="UniProtKB-ARBA"/>
</dbReference>
<keyword evidence="3" id="KW-0699">rRNA-binding</keyword>
<dbReference type="GO" id="GO:0009409">
    <property type="term" value="P:response to cold"/>
    <property type="evidence" value="ECO:0007669"/>
    <property type="project" value="UniProtKB-ARBA"/>
</dbReference>
<keyword evidence="3" id="KW-0820">tRNA-binding</keyword>
<dbReference type="GO" id="GO:0019843">
    <property type="term" value="F:rRNA binding"/>
    <property type="evidence" value="ECO:0007669"/>
    <property type="project" value="UniProtKB-KW"/>
</dbReference>
<keyword evidence="3" id="KW-0547">Nucleotide-binding</keyword>
<comment type="similarity">
    <text evidence="3">Belongs to the TRAFAC class translation factor GTPase superfamily. Classic translation factor GTPase family. BipA subfamily.</text>
</comment>
<dbReference type="AlphaFoldDB" id="A0A9D1E2D4"/>
<dbReference type="NCBIfam" id="TIGR01394">
    <property type="entry name" value="TypA_BipA"/>
    <property type="match status" value="1"/>
</dbReference>
<dbReference type="InterPro" id="IPR047042">
    <property type="entry name" value="BipA_II"/>
</dbReference>
<dbReference type="Pfam" id="PF00009">
    <property type="entry name" value="GTP_EFTU"/>
    <property type="match status" value="1"/>
</dbReference>
<dbReference type="InterPro" id="IPR048876">
    <property type="entry name" value="BipA_C"/>
</dbReference>
<evidence type="ECO:0000313" key="5">
    <source>
        <dbReference type="EMBL" id="HIR63139.1"/>
    </source>
</evidence>
<feature type="binding site" evidence="3">
    <location>
        <begin position="14"/>
        <end position="19"/>
    </location>
    <ligand>
        <name>GTP</name>
        <dbReference type="ChEBI" id="CHEBI:37565"/>
    </ligand>
</feature>
<keyword evidence="3" id="KW-0694">RNA-binding</keyword>
<keyword evidence="3" id="KW-0690">Ribosome biogenesis</keyword>
<comment type="function">
    <text evidence="3">A 50S ribosomal subunit assembly protein with GTPase activity, required for 50S subunit assembly at low temperatures, may also play a role in translation. Binds GTP and analogs. Binds the 70S ribosome between the 30S and 50S subunits, in a similar position as ribosome-bound EF-G; it contacts a number of ribosomal proteins, both rRNAs and the A-site tRNA.</text>
</comment>
<sequence length="600" mass="67237">MQNVRNIAIIAHVDHGKTTLVDRMIYQAKLVREDGKHGGDLILDNNDLERERGITILAKNVSVPYKGIKINIIDTPGHADFGGEVERVLNMTDGVLLLVDAFEGTMPQTRFVLQKAIEMGKKPIVVINKVDKPNCRPDEVNEQVFDLMFSLNATEEQLDFKTVYGSAKQGWMSLDWRKPTGDIIPLLDTIVAEIPAPKYVEGTPQMLISSLEYSPYVGRIAVGRVSRGALTAGMQISLCKKDGTVEKQKIKDLMVFQGLEKKSAEKVECGDICAVVGLEDFEIGDTVADFENPEALPPITVDEPTMSMLFTINDSPFFGRDGKYVTSRHLKERLEKELEKNLALRVKPGLGADSFIVYGRGVLHLSILIETMRREGFELQVGQPKVIDKNINGVRCEPIELLTIDLPEDMVGKAIEISTRRKASLTHMETRGDRAHLEFDIPSRGLIGLRSNLMTATQGEAVVAHRFKGYEPYKGEIEKRNNGSLVSLETGLSVAYAMDKLQDRGRFFIDPGEEIYAGQVVGEHTRASDLAINICKTKKLTNMRASGSDEKVMLPPPIKFSLEEALEYIQEDELVEVTPHFMRLRKIILDENERKRRRMQ</sequence>
<dbReference type="GO" id="GO:0005525">
    <property type="term" value="F:GTP binding"/>
    <property type="evidence" value="ECO:0007669"/>
    <property type="project" value="UniProtKB-UniRule"/>
</dbReference>
<dbReference type="FunFam" id="2.40.50.250:FF:000001">
    <property type="entry name" value="GTP-binding protein TypA"/>
    <property type="match status" value="1"/>
</dbReference>
<keyword evidence="1 3" id="KW-0342">GTP-binding</keyword>
<name>A0A9D1E2D4_9BACT</name>
<dbReference type="FunFam" id="3.30.70.240:FF:000002">
    <property type="entry name" value="GTP-binding protein TypA"/>
    <property type="match status" value="1"/>
</dbReference>
<dbReference type="Pfam" id="PF21018">
    <property type="entry name" value="BipA_C"/>
    <property type="match status" value="1"/>
</dbReference>
<keyword evidence="3" id="KW-0963">Cytoplasm</keyword>
<dbReference type="PANTHER" id="PTHR42908:SF8">
    <property type="entry name" value="TR-TYPE G DOMAIN-CONTAINING PROTEIN"/>
    <property type="match status" value="1"/>
</dbReference>
<comment type="subunit">
    <text evidence="3">Monomer.</text>
</comment>
<dbReference type="InterPro" id="IPR006298">
    <property type="entry name" value="BipA"/>
</dbReference>
<reference evidence="5" key="2">
    <citation type="journal article" date="2021" name="PeerJ">
        <title>Extensive microbial diversity within the chicken gut microbiome revealed by metagenomics and culture.</title>
        <authorList>
            <person name="Gilroy R."/>
            <person name="Ravi A."/>
            <person name="Getino M."/>
            <person name="Pursley I."/>
            <person name="Horton D.L."/>
            <person name="Alikhan N.F."/>
            <person name="Baker D."/>
            <person name="Gharbi K."/>
            <person name="Hall N."/>
            <person name="Watson M."/>
            <person name="Adriaenssens E.M."/>
            <person name="Foster-Nyarko E."/>
            <person name="Jarju S."/>
            <person name="Secka A."/>
            <person name="Antonio M."/>
            <person name="Oren A."/>
            <person name="Chaudhuri R.R."/>
            <person name="La Ragione R."/>
            <person name="Hildebrand F."/>
            <person name="Pallen M.J."/>
        </authorList>
    </citation>
    <scope>NUCLEOTIDE SEQUENCE</scope>
    <source>
        <strain evidence="5">ChiHjej13B12-12457</strain>
    </source>
</reference>
<dbReference type="PROSITE" id="PS00301">
    <property type="entry name" value="G_TR_1"/>
    <property type="match status" value="1"/>
</dbReference>
<dbReference type="GO" id="GO:0005829">
    <property type="term" value="C:cytosol"/>
    <property type="evidence" value="ECO:0007669"/>
    <property type="project" value="TreeGrafter"/>
</dbReference>
<evidence type="ECO:0000256" key="2">
    <source>
        <dbReference type="ARBA" id="ARBA00048548"/>
    </source>
</evidence>
<dbReference type="Pfam" id="PF00679">
    <property type="entry name" value="EFG_C"/>
    <property type="match status" value="1"/>
</dbReference>
<keyword evidence="3" id="KW-0378">Hydrolase</keyword>
<dbReference type="GO" id="GO:0000049">
    <property type="term" value="F:tRNA binding"/>
    <property type="evidence" value="ECO:0007669"/>
    <property type="project" value="UniProtKB-KW"/>
</dbReference>
<dbReference type="FunFam" id="3.40.50.300:FF:000055">
    <property type="entry name" value="GTP-binding protein TypA"/>
    <property type="match status" value="1"/>
</dbReference>
<dbReference type="GO" id="GO:0043022">
    <property type="term" value="F:ribosome binding"/>
    <property type="evidence" value="ECO:0007669"/>
    <property type="project" value="UniProtKB-UniRule"/>
</dbReference>
<feature type="domain" description="Tr-type G" evidence="4">
    <location>
        <begin position="2"/>
        <end position="198"/>
    </location>
</feature>
<dbReference type="InterPro" id="IPR031157">
    <property type="entry name" value="G_TR_CS"/>
</dbReference>
<dbReference type="InterPro" id="IPR005225">
    <property type="entry name" value="Small_GTP-bd"/>
</dbReference>
<dbReference type="InterPro" id="IPR047041">
    <property type="entry name" value="BipA_GTP-bd_dom"/>
</dbReference>
<dbReference type="InterPro" id="IPR047043">
    <property type="entry name" value="BipA_III"/>
</dbReference>
<evidence type="ECO:0000259" key="4">
    <source>
        <dbReference type="PROSITE" id="PS51722"/>
    </source>
</evidence>
<dbReference type="Pfam" id="PF03144">
    <property type="entry name" value="GTP_EFTU_D2"/>
    <property type="match status" value="1"/>
</dbReference>
<reference evidence="5" key="1">
    <citation type="submission" date="2020-10" db="EMBL/GenBank/DDBJ databases">
        <authorList>
            <person name="Gilroy R."/>
        </authorList>
    </citation>
    <scope>NUCLEOTIDE SEQUENCE</scope>
    <source>
        <strain evidence="5">ChiHjej13B12-12457</strain>
    </source>
</reference>
<proteinExistence type="inferred from homology"/>
<dbReference type="EMBL" id="DVHI01000078">
    <property type="protein sequence ID" value="HIR63139.1"/>
    <property type="molecule type" value="Genomic_DNA"/>
</dbReference>
<dbReference type="CDD" id="cd01891">
    <property type="entry name" value="TypA_BipA"/>
    <property type="match status" value="1"/>
</dbReference>
<dbReference type="Proteomes" id="UP000886744">
    <property type="component" value="Unassembled WGS sequence"/>
</dbReference>
<dbReference type="InterPro" id="IPR004161">
    <property type="entry name" value="EFTu-like_2"/>
</dbReference>
<dbReference type="GO" id="GO:0003924">
    <property type="term" value="F:GTPase activity"/>
    <property type="evidence" value="ECO:0007669"/>
    <property type="project" value="UniProtKB-UniRule"/>
</dbReference>
<dbReference type="CDD" id="cd03691">
    <property type="entry name" value="BipA_TypA_II"/>
    <property type="match status" value="1"/>
</dbReference>
<dbReference type="FunFam" id="3.30.70.870:FF:000003">
    <property type="entry name" value="GTP-binding protein TypA"/>
    <property type="match status" value="1"/>
</dbReference>
<accession>A0A9D1E2D4</accession>
<dbReference type="NCBIfam" id="TIGR00231">
    <property type="entry name" value="small_GTP"/>
    <property type="match status" value="1"/>
</dbReference>
<dbReference type="EC" id="3.6.5.-" evidence="3"/>
<dbReference type="PROSITE" id="PS51722">
    <property type="entry name" value="G_TR_2"/>
    <property type="match status" value="1"/>
</dbReference>
<dbReference type="InterPro" id="IPR000640">
    <property type="entry name" value="EFG_V-like"/>
</dbReference>
<comment type="subcellular location">
    <subcellularLocation>
        <location evidence="3">Cytoplasm</location>
    </subcellularLocation>
    <text evidence="3">Binds to ribosomes.</text>
</comment>
<dbReference type="GO" id="GO:1990904">
    <property type="term" value="C:ribonucleoprotein complex"/>
    <property type="evidence" value="ECO:0007669"/>
    <property type="project" value="TreeGrafter"/>
</dbReference>
<evidence type="ECO:0000256" key="1">
    <source>
        <dbReference type="ARBA" id="ARBA00023134"/>
    </source>
</evidence>
<organism evidence="5 6">
    <name type="scientific">Candidatus Coprenecus avistercoris</name>
    <dbReference type="NCBI Taxonomy" id="2840730"/>
    <lineage>
        <taxon>Bacteria</taxon>
        <taxon>Pseudomonadati</taxon>
        <taxon>Bacteroidota</taxon>
        <taxon>Bacteroidia</taxon>
        <taxon>Bacteroidales</taxon>
        <taxon>Rikenellaceae</taxon>
        <taxon>Rikenellaceae incertae sedis</taxon>
        <taxon>Candidatus Coprenecus</taxon>
    </lineage>
</organism>
<dbReference type="FunFam" id="2.40.30.10:FF:000016">
    <property type="entry name" value="GTP-binding protein TypA"/>
    <property type="match status" value="1"/>
</dbReference>
<evidence type="ECO:0000256" key="3">
    <source>
        <dbReference type="HAMAP-Rule" id="MF_00849"/>
    </source>
</evidence>
<dbReference type="GO" id="GO:0000027">
    <property type="term" value="P:ribosomal large subunit assembly"/>
    <property type="evidence" value="ECO:0007669"/>
    <property type="project" value="UniProtKB-UniRule"/>
</dbReference>
<protein>
    <recommendedName>
        <fullName evidence="3">Large ribosomal subunit assembly factor BipA</fullName>
        <ecNumber evidence="3">3.6.5.-</ecNumber>
    </recommendedName>
    <alternativeName>
        <fullName evidence="3">GTP-binding protein BipA</fullName>
    </alternativeName>
</protein>
<dbReference type="HAMAP" id="MF_00849">
    <property type="entry name" value="BipA"/>
    <property type="match status" value="1"/>
</dbReference>
<comment type="caution">
    <text evidence="5">The sequence shown here is derived from an EMBL/GenBank/DDBJ whole genome shotgun (WGS) entry which is preliminary data.</text>
</comment>
<dbReference type="SMART" id="SM00838">
    <property type="entry name" value="EFG_C"/>
    <property type="match status" value="1"/>
</dbReference>
<comment type="catalytic activity">
    <reaction evidence="2 3">
        <text>GTP + H2O = GDP + phosphate + H(+)</text>
        <dbReference type="Rhea" id="RHEA:19669"/>
        <dbReference type="ChEBI" id="CHEBI:15377"/>
        <dbReference type="ChEBI" id="CHEBI:15378"/>
        <dbReference type="ChEBI" id="CHEBI:37565"/>
        <dbReference type="ChEBI" id="CHEBI:43474"/>
        <dbReference type="ChEBI" id="CHEBI:58189"/>
    </reaction>
</comment>
<dbReference type="CDD" id="cd03710">
    <property type="entry name" value="BipA_TypA_C"/>
    <property type="match status" value="1"/>
</dbReference>
<dbReference type="InterPro" id="IPR035651">
    <property type="entry name" value="BipA_V"/>
</dbReference>
<gene>
    <name evidence="5" type="primary">typA</name>
    <name evidence="3" type="synonym">bipA</name>
    <name evidence="5" type="ORF">IAC94_06435</name>
</gene>
<feature type="binding site" evidence="3">
    <location>
        <begin position="128"/>
        <end position="131"/>
    </location>
    <ligand>
        <name>GTP</name>
        <dbReference type="ChEBI" id="CHEBI:37565"/>
    </ligand>
</feature>
<dbReference type="PANTHER" id="PTHR42908">
    <property type="entry name" value="TRANSLATION ELONGATION FACTOR-RELATED"/>
    <property type="match status" value="1"/>
</dbReference>